<dbReference type="NCBIfam" id="TIGR01634">
    <property type="entry name" value="tail_P2_I"/>
    <property type="match status" value="1"/>
</dbReference>
<evidence type="ECO:0000313" key="2">
    <source>
        <dbReference type="Proteomes" id="UP000672934"/>
    </source>
</evidence>
<keyword evidence="2" id="KW-1185">Reference proteome</keyword>
<dbReference type="InterPro" id="IPR006521">
    <property type="entry name" value="Tail_protein_I"/>
</dbReference>
<dbReference type="AlphaFoldDB" id="A0A916MY57"/>
<dbReference type="Proteomes" id="UP000672934">
    <property type="component" value="Unassembled WGS sequence"/>
</dbReference>
<reference evidence="1" key="1">
    <citation type="submission" date="2021-03" db="EMBL/GenBank/DDBJ databases">
        <authorList>
            <person name="Peeters C."/>
        </authorList>
    </citation>
    <scope>NUCLEOTIDE SEQUENCE</scope>
    <source>
        <strain evidence="1">LMG 31506</strain>
    </source>
</reference>
<dbReference type="EMBL" id="CAJPUY010000010">
    <property type="protein sequence ID" value="CAG2144408.1"/>
    <property type="molecule type" value="Genomic_DNA"/>
</dbReference>
<dbReference type="Pfam" id="PF09684">
    <property type="entry name" value="Tail_P2_I"/>
    <property type="match status" value="1"/>
</dbReference>
<gene>
    <name evidence="1" type="ORF">LMG31506_02999</name>
</gene>
<name>A0A916MY57_9BURK</name>
<accession>A0A916MY57</accession>
<evidence type="ECO:0008006" key="3">
    <source>
        <dbReference type="Google" id="ProtNLM"/>
    </source>
</evidence>
<organism evidence="1 2">
    <name type="scientific">Cupriavidus yeoncheonensis</name>
    <dbReference type="NCBI Taxonomy" id="1462994"/>
    <lineage>
        <taxon>Bacteria</taxon>
        <taxon>Pseudomonadati</taxon>
        <taxon>Pseudomonadota</taxon>
        <taxon>Betaproteobacteria</taxon>
        <taxon>Burkholderiales</taxon>
        <taxon>Burkholderiaceae</taxon>
        <taxon>Cupriavidus</taxon>
    </lineage>
</organism>
<proteinExistence type="predicted"/>
<sequence>MSDLLPPNATPQERALALAAARISDVPMRVRESWNPDSCPASILPWLAWAYSVDEWDVSWSDDQKRASIKRAVAVHRYKGTIGAVRDALAAIGVSIQVQEWFNQVPAGAPYTYKLLLDVDQIGIEQATLQKVLRVVDSSKNLRSHMDLVLPSIRTRSQINVAGANGLGSETAVTNGVDDIGLLMEGARNGFPETEQAVDGLHTLLHTTMPAANYW</sequence>
<dbReference type="RefSeq" id="WP_211947952.1">
    <property type="nucleotide sequence ID" value="NZ_CAJPUY010000010.1"/>
</dbReference>
<protein>
    <recommendedName>
        <fullName evidence="3">Phage tail protein I</fullName>
    </recommendedName>
</protein>
<evidence type="ECO:0000313" key="1">
    <source>
        <dbReference type="EMBL" id="CAG2144408.1"/>
    </source>
</evidence>
<comment type="caution">
    <text evidence="1">The sequence shown here is derived from an EMBL/GenBank/DDBJ whole genome shotgun (WGS) entry which is preliminary data.</text>
</comment>